<organism evidence="2 3">
    <name type="scientific">Dreissena polymorpha</name>
    <name type="common">Zebra mussel</name>
    <name type="synonym">Mytilus polymorpha</name>
    <dbReference type="NCBI Taxonomy" id="45954"/>
    <lineage>
        <taxon>Eukaryota</taxon>
        <taxon>Metazoa</taxon>
        <taxon>Spiralia</taxon>
        <taxon>Lophotrochozoa</taxon>
        <taxon>Mollusca</taxon>
        <taxon>Bivalvia</taxon>
        <taxon>Autobranchia</taxon>
        <taxon>Heteroconchia</taxon>
        <taxon>Euheterodonta</taxon>
        <taxon>Imparidentia</taxon>
        <taxon>Neoheterodontei</taxon>
        <taxon>Myida</taxon>
        <taxon>Dreissenoidea</taxon>
        <taxon>Dreissenidae</taxon>
        <taxon>Dreissena</taxon>
    </lineage>
</organism>
<name>A0A9D4C080_DREPO</name>
<comment type="caution">
    <text evidence="2">The sequence shown here is derived from an EMBL/GenBank/DDBJ whole genome shotgun (WGS) entry which is preliminary data.</text>
</comment>
<feature type="signal peptide" evidence="1">
    <location>
        <begin position="1"/>
        <end position="19"/>
    </location>
</feature>
<keyword evidence="3" id="KW-1185">Reference proteome</keyword>
<evidence type="ECO:0000313" key="3">
    <source>
        <dbReference type="Proteomes" id="UP000828390"/>
    </source>
</evidence>
<dbReference type="Proteomes" id="UP000828390">
    <property type="component" value="Unassembled WGS sequence"/>
</dbReference>
<keyword evidence="1" id="KW-0732">Signal</keyword>
<evidence type="ECO:0000313" key="2">
    <source>
        <dbReference type="EMBL" id="KAH3714878.1"/>
    </source>
</evidence>
<reference evidence="2" key="1">
    <citation type="journal article" date="2019" name="bioRxiv">
        <title>The Genome of the Zebra Mussel, Dreissena polymorpha: A Resource for Invasive Species Research.</title>
        <authorList>
            <person name="McCartney M.A."/>
            <person name="Auch B."/>
            <person name="Kono T."/>
            <person name="Mallez S."/>
            <person name="Zhang Y."/>
            <person name="Obille A."/>
            <person name="Becker A."/>
            <person name="Abrahante J.E."/>
            <person name="Garbe J."/>
            <person name="Badalamenti J.P."/>
            <person name="Herman A."/>
            <person name="Mangelson H."/>
            <person name="Liachko I."/>
            <person name="Sullivan S."/>
            <person name="Sone E.D."/>
            <person name="Koren S."/>
            <person name="Silverstein K.A.T."/>
            <person name="Beckman K.B."/>
            <person name="Gohl D.M."/>
        </authorList>
    </citation>
    <scope>NUCLEOTIDE SEQUENCE</scope>
    <source>
        <strain evidence="2">Duluth1</strain>
        <tissue evidence="2">Whole animal</tissue>
    </source>
</reference>
<feature type="chain" id="PRO_5039324972" evidence="1">
    <location>
        <begin position="20"/>
        <end position="138"/>
    </location>
</feature>
<gene>
    <name evidence="2" type="ORF">DPMN_057580</name>
</gene>
<dbReference type="AlphaFoldDB" id="A0A9D4C080"/>
<dbReference type="EMBL" id="JAIWYP010000013">
    <property type="protein sequence ID" value="KAH3714878.1"/>
    <property type="molecule type" value="Genomic_DNA"/>
</dbReference>
<reference evidence="2" key="2">
    <citation type="submission" date="2020-11" db="EMBL/GenBank/DDBJ databases">
        <authorList>
            <person name="McCartney M.A."/>
            <person name="Auch B."/>
            <person name="Kono T."/>
            <person name="Mallez S."/>
            <person name="Becker A."/>
            <person name="Gohl D.M."/>
            <person name="Silverstein K.A.T."/>
            <person name="Koren S."/>
            <person name="Bechman K.B."/>
            <person name="Herman A."/>
            <person name="Abrahante J.E."/>
            <person name="Garbe J."/>
        </authorList>
    </citation>
    <scope>NUCLEOTIDE SEQUENCE</scope>
    <source>
        <strain evidence="2">Duluth1</strain>
        <tissue evidence="2">Whole animal</tissue>
    </source>
</reference>
<protein>
    <submittedName>
        <fullName evidence="2">Uncharacterized protein</fullName>
    </submittedName>
</protein>
<proteinExistence type="predicted"/>
<accession>A0A9D4C080</accession>
<sequence length="138" mass="15585">MKWVIGLIIAAVYVSLIDAHLAQDLPPNLAIPIPNPTPIRRPLKYNKFLSRRQGTFKTACRLPEYFWWDLCEIQGTTRGSCRSGFFDLVIKDTRKNLTGDLNLVGLPWDRIAADLRAIRGLTFDNPAVTYIWIGPGMG</sequence>
<evidence type="ECO:0000256" key="1">
    <source>
        <dbReference type="SAM" id="SignalP"/>
    </source>
</evidence>